<dbReference type="Pfam" id="PF03995">
    <property type="entry name" value="Inhibitor_I36"/>
    <property type="match status" value="1"/>
</dbReference>
<evidence type="ECO:0000256" key="1">
    <source>
        <dbReference type="SAM" id="SignalP"/>
    </source>
</evidence>
<feature type="signal peptide" evidence="1">
    <location>
        <begin position="1"/>
        <end position="20"/>
    </location>
</feature>
<accession>A0ABX7TSD2</accession>
<dbReference type="SUPFAM" id="SSF49695">
    <property type="entry name" value="gamma-Crystallin-like"/>
    <property type="match status" value="1"/>
</dbReference>
<evidence type="ECO:0000313" key="2">
    <source>
        <dbReference type="EMBL" id="QTD99654.1"/>
    </source>
</evidence>
<organism evidence="2 3">
    <name type="scientific">Streptomyces cyanogenus</name>
    <dbReference type="NCBI Taxonomy" id="80860"/>
    <lineage>
        <taxon>Bacteria</taxon>
        <taxon>Bacillati</taxon>
        <taxon>Actinomycetota</taxon>
        <taxon>Actinomycetes</taxon>
        <taxon>Kitasatosporales</taxon>
        <taxon>Streptomycetaceae</taxon>
        <taxon>Streptomyces</taxon>
    </lineage>
</organism>
<feature type="chain" id="PRO_5046602117" description="Peptidase inhibitor family I36" evidence="1">
    <location>
        <begin position="21"/>
        <end position="112"/>
    </location>
</feature>
<proteinExistence type="predicted"/>
<keyword evidence="1" id="KW-0732">Signal</keyword>
<name>A0ABX7TSD2_STRCY</name>
<dbReference type="Proteomes" id="UP000663908">
    <property type="component" value="Chromosome"/>
</dbReference>
<dbReference type="InterPro" id="IPR011024">
    <property type="entry name" value="G_crystallin-like"/>
</dbReference>
<dbReference type="Gene3D" id="2.60.20.10">
    <property type="entry name" value="Crystallins"/>
    <property type="match status" value="1"/>
</dbReference>
<evidence type="ECO:0008006" key="4">
    <source>
        <dbReference type="Google" id="ProtNLM"/>
    </source>
</evidence>
<dbReference type="EMBL" id="CP071839">
    <property type="protein sequence ID" value="QTD99654.1"/>
    <property type="molecule type" value="Genomic_DNA"/>
</dbReference>
<reference evidence="2 3" key="1">
    <citation type="submission" date="2021-03" db="EMBL/GenBank/DDBJ databases">
        <title>Complete genome sequence of Streptomyces cyanogenus S136, producer of anticancer angucycline landomycin A.</title>
        <authorList>
            <person name="Hrab P."/>
            <person name="Ruckert C."/>
            <person name="Busche T."/>
            <person name="Ostash I."/>
            <person name="Kalinowski J."/>
            <person name="Fedorenko V."/>
            <person name="Yushchuk O."/>
            <person name="Ostash B."/>
        </authorList>
    </citation>
    <scope>NUCLEOTIDE SEQUENCE [LARGE SCALE GENOMIC DNA]</scope>
    <source>
        <strain evidence="2 3">S136</strain>
    </source>
</reference>
<protein>
    <recommendedName>
        <fullName evidence="4">Peptidase inhibitor family I36</fullName>
    </recommendedName>
</protein>
<sequence>MRKRSLLLAGAALAATLPFAAVQPASAASVCATGKVCAWTGANFTGTRYDRTASEHGCDAPGPVNTSFRTISNQSRFNVTVYSEDGCYGSTVVIRSGHYSGSLPFKARAYSW</sequence>
<dbReference type="RefSeq" id="WP_208033208.1">
    <property type="nucleotide sequence ID" value="NZ_CP071839.1"/>
</dbReference>
<gene>
    <name evidence="2" type="ORF">S1361_20120</name>
</gene>
<evidence type="ECO:0000313" key="3">
    <source>
        <dbReference type="Proteomes" id="UP000663908"/>
    </source>
</evidence>
<keyword evidence="3" id="KW-1185">Reference proteome</keyword>